<dbReference type="Proteomes" id="UP000441399">
    <property type="component" value="Unassembled WGS sequence"/>
</dbReference>
<name>A0A5S9PID3_9GAMM</name>
<evidence type="ECO:0000313" key="2">
    <source>
        <dbReference type="Proteomes" id="UP000441399"/>
    </source>
</evidence>
<dbReference type="OrthoDB" id="7170694at2"/>
<dbReference type="AlphaFoldDB" id="A0A5S9PID3"/>
<sequence>MFALFKRSAPIDEFSIDWMFSTFAWALENFDAKYFQYETELILPEERFFPGSFDSANAMAKGIFESVKTHAGLQHWPFEFVEPERFLPQPVALQQQLVPGKRGGSAQVTAYNAEYQPLTLSYQPQQINKPDALASSYAHLLAQHQLFQSQLSVPGGEAYTAQATEIIAVMMGFGLLMANTAYTFKGGCGSCYNAAENRQATLSENHSIYALAMFCALKGVDNKLVLQQLKKHLRPVYKRSYRDIQSREQQLDKLKALLPLA</sequence>
<gene>
    <name evidence="1" type="ORF">OPDIPICF_04579</name>
</gene>
<protein>
    <recommendedName>
        <fullName evidence="3">Orphan protein</fullName>
    </recommendedName>
</protein>
<reference evidence="1 2" key="1">
    <citation type="submission" date="2019-11" db="EMBL/GenBank/DDBJ databases">
        <authorList>
            <person name="Holert J."/>
        </authorList>
    </citation>
    <scope>NUCLEOTIDE SEQUENCE [LARGE SCALE GENOMIC DNA]</scope>
    <source>
        <strain evidence="1">SB11_3</strain>
    </source>
</reference>
<organism evidence="1 2">
    <name type="scientific">BD1-7 clade bacterium</name>
    <dbReference type="NCBI Taxonomy" id="2029982"/>
    <lineage>
        <taxon>Bacteria</taxon>
        <taxon>Pseudomonadati</taxon>
        <taxon>Pseudomonadota</taxon>
        <taxon>Gammaproteobacteria</taxon>
        <taxon>Cellvibrionales</taxon>
        <taxon>Spongiibacteraceae</taxon>
        <taxon>BD1-7 clade</taxon>
    </lineage>
</organism>
<evidence type="ECO:0000313" key="1">
    <source>
        <dbReference type="EMBL" id="CAA0103873.1"/>
    </source>
</evidence>
<dbReference type="EMBL" id="CACSIO010000011">
    <property type="protein sequence ID" value="CAA0103873.1"/>
    <property type="molecule type" value="Genomic_DNA"/>
</dbReference>
<proteinExistence type="predicted"/>
<keyword evidence="2" id="KW-1185">Reference proteome</keyword>
<evidence type="ECO:0008006" key="3">
    <source>
        <dbReference type="Google" id="ProtNLM"/>
    </source>
</evidence>
<accession>A0A5S9PID3</accession>